<protein>
    <recommendedName>
        <fullName evidence="5">Outer membrane beta-barrel protein</fullName>
    </recommendedName>
</protein>
<dbReference type="RefSeq" id="WP_184144001.1">
    <property type="nucleotide sequence ID" value="NZ_JACHIK010000006.1"/>
</dbReference>
<keyword evidence="2" id="KW-0732">Signal</keyword>
<dbReference type="InterPro" id="IPR018759">
    <property type="entry name" value="BBP2_2"/>
</dbReference>
<name>A0A7W8DUB3_9HYPH</name>
<feature type="region of interest" description="Disordered" evidence="1">
    <location>
        <begin position="65"/>
        <end position="84"/>
    </location>
</feature>
<comment type="caution">
    <text evidence="3">The sequence shown here is derived from an EMBL/GenBank/DDBJ whole genome shotgun (WGS) entry which is preliminary data.</text>
</comment>
<dbReference type="InterPro" id="IPR011250">
    <property type="entry name" value="OMP/PagP_B-barrel"/>
</dbReference>
<evidence type="ECO:0000313" key="3">
    <source>
        <dbReference type="EMBL" id="MBB5042784.1"/>
    </source>
</evidence>
<sequence length="507" mass="53541">MGKAKETDRRALSPCLTRRLAGLLLAGTVLAAPAAMAQEKASVTPTFQNPLAVTGTAAADGATDTAASGTKALPDPTTTASTPGDLAIAAEDETVPAEIGEDGAYLSTSRRTERLNPRETNLDHVSSKFGDPYEPTGIRLGTFVLKPSISQGIGYEKTKSGDTSSSRTFSQTGLKGTLTSDWSRHQLTVEGEGIYQRNISGTGETEPKVDINADLRLDLSDDTIADITGGYNFERESSSDPNAVNGASVQSGVHTFSAGAKVKRDFGLIRGTLGAALEREVYGSAELGNGAELDLSDRNNTEGTLTGRVGFELSPALIPYLEASVGRSYYDNKQDSLGYERSASTLGGRAGVEVDLGEKLRGDLGLGYKRATFDDSRLAALEGITVDGAVFWSPQRGTDLRLGLVTNLQPSTAAGQSGYLEYIATADLTHELRDNLVARLSGAYTWRDFSASAGLPDQDVYLAGAGLTWNITRWLAMTGDVSYELTRQSGASDTGVTRAGIGLVLRR</sequence>
<evidence type="ECO:0008006" key="5">
    <source>
        <dbReference type="Google" id="ProtNLM"/>
    </source>
</evidence>
<dbReference type="Proteomes" id="UP000535406">
    <property type="component" value="Unassembled WGS sequence"/>
</dbReference>
<evidence type="ECO:0000313" key="4">
    <source>
        <dbReference type="Proteomes" id="UP000535406"/>
    </source>
</evidence>
<feature type="compositionally biased region" description="Acidic residues" evidence="1">
    <location>
        <begin position="91"/>
        <end position="101"/>
    </location>
</feature>
<feature type="signal peptide" evidence="2">
    <location>
        <begin position="1"/>
        <end position="37"/>
    </location>
</feature>
<dbReference type="SUPFAM" id="SSF56925">
    <property type="entry name" value="OMPA-like"/>
    <property type="match status" value="1"/>
</dbReference>
<dbReference type="Pfam" id="PF10082">
    <property type="entry name" value="BBP2_2"/>
    <property type="match status" value="1"/>
</dbReference>
<reference evidence="3 4" key="1">
    <citation type="submission" date="2020-08" db="EMBL/GenBank/DDBJ databases">
        <title>Genomic Encyclopedia of Type Strains, Phase IV (KMG-IV): sequencing the most valuable type-strain genomes for metagenomic binning, comparative biology and taxonomic classification.</title>
        <authorList>
            <person name="Goeker M."/>
        </authorList>
    </citation>
    <scope>NUCLEOTIDE SEQUENCE [LARGE SCALE GENOMIC DNA]</scope>
    <source>
        <strain evidence="3 4">DSM 21319</strain>
    </source>
</reference>
<dbReference type="AlphaFoldDB" id="A0A7W8DUB3"/>
<keyword evidence="4" id="KW-1185">Reference proteome</keyword>
<dbReference type="EMBL" id="JACHIK010000006">
    <property type="protein sequence ID" value="MBB5042784.1"/>
    <property type="molecule type" value="Genomic_DNA"/>
</dbReference>
<gene>
    <name evidence="3" type="ORF">HNQ66_002182</name>
</gene>
<proteinExistence type="predicted"/>
<feature type="region of interest" description="Disordered" evidence="1">
    <location>
        <begin position="91"/>
        <end position="115"/>
    </location>
</feature>
<accession>A0A7W8DUB3</accession>
<organism evidence="3 4">
    <name type="scientific">Shinella fusca</name>
    <dbReference type="NCBI Taxonomy" id="544480"/>
    <lineage>
        <taxon>Bacteria</taxon>
        <taxon>Pseudomonadati</taxon>
        <taxon>Pseudomonadota</taxon>
        <taxon>Alphaproteobacteria</taxon>
        <taxon>Hyphomicrobiales</taxon>
        <taxon>Rhizobiaceae</taxon>
        <taxon>Shinella</taxon>
    </lineage>
</organism>
<evidence type="ECO:0000256" key="1">
    <source>
        <dbReference type="SAM" id="MobiDB-lite"/>
    </source>
</evidence>
<evidence type="ECO:0000256" key="2">
    <source>
        <dbReference type="SAM" id="SignalP"/>
    </source>
</evidence>
<feature type="chain" id="PRO_5030875509" description="Outer membrane beta-barrel protein" evidence="2">
    <location>
        <begin position="38"/>
        <end position="507"/>
    </location>
</feature>